<proteinExistence type="predicted"/>
<dbReference type="AlphaFoldDB" id="A0AAD5T0P4"/>
<keyword evidence="3" id="KW-1185">Reference proteome</keyword>
<protein>
    <submittedName>
        <fullName evidence="2">Uncharacterized protein</fullName>
    </submittedName>
</protein>
<evidence type="ECO:0000256" key="1">
    <source>
        <dbReference type="SAM" id="MobiDB-lite"/>
    </source>
</evidence>
<gene>
    <name evidence="2" type="ORF">HK100_000072</name>
</gene>
<dbReference type="EMBL" id="JADGJH010001006">
    <property type="protein sequence ID" value="KAJ3119986.1"/>
    <property type="molecule type" value="Genomic_DNA"/>
</dbReference>
<evidence type="ECO:0000313" key="3">
    <source>
        <dbReference type="Proteomes" id="UP001211907"/>
    </source>
</evidence>
<accession>A0AAD5T0P4</accession>
<organism evidence="2 3">
    <name type="scientific">Physocladia obscura</name>
    <dbReference type="NCBI Taxonomy" id="109957"/>
    <lineage>
        <taxon>Eukaryota</taxon>
        <taxon>Fungi</taxon>
        <taxon>Fungi incertae sedis</taxon>
        <taxon>Chytridiomycota</taxon>
        <taxon>Chytridiomycota incertae sedis</taxon>
        <taxon>Chytridiomycetes</taxon>
        <taxon>Chytridiales</taxon>
        <taxon>Chytriomycetaceae</taxon>
        <taxon>Physocladia</taxon>
    </lineage>
</organism>
<comment type="caution">
    <text evidence="2">The sequence shown here is derived from an EMBL/GenBank/DDBJ whole genome shotgun (WGS) entry which is preliminary data.</text>
</comment>
<name>A0AAD5T0P4_9FUNG</name>
<sequence>MMVGISTVEPLNSYAPAKSLRKPVTYSNEYIVAETASLKSATIDFGFDPTRFRSLTQTSSVSNIHTFLNMNSHNSSNEIYIDLTDIDSVAHAQLERVRCLTVDDTVHAQFLAAAATNTNLNVSPKEAFPRRSFKHRFGSSFAKFQEKVKKDSQPTIARLKSTASKIFNSLAKKNQLSGKGEADVYSIKESESSNSIASVQTKLVRQNSISSFNSIASAPEYMSRDIPRKPVNLETLPMSRSTACFPVARVDQVGGSLCRDTMGPIPRRAGSIAALGPRTADCPSLRISGNVRQTYTRTMQKATFDRQNIPKTLPQIPLPPIFTGKSSAEQENSRENPVKTECELSLEIPDDKKLTLEQQIAVTLEFSSSKFKEKSEIELPHKNPETEIRSALEILTANIHHLGNHLGTLDKINEIKASVEALLKHAESQPRFENNLLLSPLPSPPPPPQPVYPECIVSSNESTFLQVKNEKLTEDGCTNFIQYPCISHTSNKTCDISANKLYEIEILEQNTENANIAEENTSLASLTCRETTNQEKTGLVNSASVEELPTVTIIKLGITDFSHASESAAAAEPEIAQENEMRKKFAELRAKFNKNEEKTRVGVNKWFKKAPPPPPAVVPPHLMTGSLQTTE</sequence>
<reference evidence="2" key="1">
    <citation type="submission" date="2020-05" db="EMBL/GenBank/DDBJ databases">
        <title>Phylogenomic resolution of chytrid fungi.</title>
        <authorList>
            <person name="Stajich J.E."/>
            <person name="Amses K."/>
            <person name="Simmons R."/>
            <person name="Seto K."/>
            <person name="Myers J."/>
            <person name="Bonds A."/>
            <person name="Quandt C.A."/>
            <person name="Barry K."/>
            <person name="Liu P."/>
            <person name="Grigoriev I."/>
            <person name="Longcore J.E."/>
            <person name="James T.Y."/>
        </authorList>
    </citation>
    <scope>NUCLEOTIDE SEQUENCE</scope>
    <source>
        <strain evidence="2">JEL0513</strain>
    </source>
</reference>
<feature type="region of interest" description="Disordered" evidence="1">
    <location>
        <begin position="603"/>
        <end position="631"/>
    </location>
</feature>
<feature type="region of interest" description="Disordered" evidence="1">
    <location>
        <begin position="313"/>
        <end position="338"/>
    </location>
</feature>
<dbReference type="Proteomes" id="UP001211907">
    <property type="component" value="Unassembled WGS sequence"/>
</dbReference>
<evidence type="ECO:0000313" key="2">
    <source>
        <dbReference type="EMBL" id="KAJ3119986.1"/>
    </source>
</evidence>